<gene>
    <name evidence="4" type="ORF">IFM53868_01376</name>
</gene>
<dbReference type="PANTHER" id="PTHR13149:SF0">
    <property type="entry name" value="VACUOLAR PROTEIN-SORTING-ASSOCIATED PROTEIN 25"/>
    <property type="match status" value="1"/>
</dbReference>
<dbReference type="InterPro" id="IPR014041">
    <property type="entry name" value="ESCRT-II_cplx_Vps25-sub_N"/>
</dbReference>
<proteinExistence type="inferred from homology"/>
<accession>A0ABQ1A6G8</accession>
<evidence type="ECO:0000313" key="4">
    <source>
        <dbReference type="EMBL" id="GFF74635.1"/>
    </source>
</evidence>
<name>A0ABQ1A6G8_9EURO</name>
<dbReference type="InterPro" id="IPR008570">
    <property type="entry name" value="ESCRT-II_cplx_Vps25-sub"/>
</dbReference>
<dbReference type="InterPro" id="IPR036388">
    <property type="entry name" value="WH-like_DNA-bd_sf"/>
</dbReference>
<evidence type="ECO:0000256" key="1">
    <source>
        <dbReference type="ARBA" id="ARBA00009674"/>
    </source>
</evidence>
<sequence length="304" mass="34453">MAGGVLAEGCTFFFFLSRSVTSLKDGGGEPEVSLAESRLHLREDNHRTALIAHRSLLFAKSYCPVDFPQSNVQSVDRITSPLFLQQSSIPQPTPHPQYQHRPRFHLASNLQKRKKMSQSHATTTFQFPPTYSFPPFFTPQPNSTTRLSQLQKWSSLIQSWCRHHRIYRLSLIEAIDSPLFHNASLRKRLGLSEARAVLDWMAKPEEEGGGGKRAEWIDGGSKSVAWIWWRRPEEWAGIVADWVEATGQKNVVLTVYELLEGEATMSQEWHGMDADVMLKSLNVLVKRGKAQVFGSEGQEGVKFF</sequence>
<protein>
    <submittedName>
        <fullName evidence="4">Vacuolar protein-sorting-associated protein 25</fullName>
    </submittedName>
</protein>
<evidence type="ECO:0000256" key="2">
    <source>
        <dbReference type="ARBA" id="ARBA00022448"/>
    </source>
</evidence>
<evidence type="ECO:0000313" key="5">
    <source>
        <dbReference type="Proteomes" id="UP000465266"/>
    </source>
</evidence>
<comment type="similarity">
    <text evidence="1">Belongs to the VPS25 family.</text>
</comment>
<dbReference type="SUPFAM" id="SSF46785">
    <property type="entry name" value="Winged helix' DNA-binding domain"/>
    <property type="match status" value="2"/>
</dbReference>
<dbReference type="InterPro" id="IPR036390">
    <property type="entry name" value="WH_DNA-bd_sf"/>
</dbReference>
<dbReference type="PANTHER" id="PTHR13149">
    <property type="entry name" value="VACUOLAR PROTEIN SORTING-ASSOCIATED PROTEIN VPS25"/>
    <property type="match status" value="1"/>
</dbReference>
<dbReference type="EMBL" id="BLKG01000008">
    <property type="protein sequence ID" value="GFF74635.1"/>
    <property type="molecule type" value="Genomic_DNA"/>
</dbReference>
<dbReference type="Gene3D" id="1.10.10.570">
    <property type="entry name" value="Winged helix' DNA-binding domain. Chain C. Domain 1"/>
    <property type="match status" value="1"/>
</dbReference>
<keyword evidence="5" id="KW-1185">Reference proteome</keyword>
<dbReference type="Gene3D" id="1.10.10.10">
    <property type="entry name" value="Winged helix-like DNA-binding domain superfamily/Winged helix DNA-binding domain"/>
    <property type="match status" value="1"/>
</dbReference>
<dbReference type="Pfam" id="PF05871">
    <property type="entry name" value="ESCRT-II"/>
    <property type="match status" value="1"/>
</dbReference>
<keyword evidence="2" id="KW-0813">Transport</keyword>
<keyword evidence="3" id="KW-0653">Protein transport</keyword>
<reference evidence="4 5" key="1">
    <citation type="submission" date="2020-01" db="EMBL/GenBank/DDBJ databases">
        <title>Draft genome sequence of Aspergillus udagawae IFM 53868.</title>
        <authorList>
            <person name="Takahashi H."/>
            <person name="Yaguchi T."/>
        </authorList>
    </citation>
    <scope>NUCLEOTIDE SEQUENCE [LARGE SCALE GENOMIC DNA]</scope>
    <source>
        <strain evidence="4 5">IFM 53868</strain>
    </source>
</reference>
<evidence type="ECO:0000256" key="3">
    <source>
        <dbReference type="ARBA" id="ARBA00022927"/>
    </source>
</evidence>
<dbReference type="Proteomes" id="UP000465266">
    <property type="component" value="Unassembled WGS sequence"/>
</dbReference>
<comment type="caution">
    <text evidence="4">The sequence shown here is derived from an EMBL/GenBank/DDBJ whole genome shotgun (WGS) entry which is preliminary data.</text>
</comment>
<organism evidence="4 5">
    <name type="scientific">Aspergillus udagawae</name>
    <dbReference type="NCBI Taxonomy" id="91492"/>
    <lineage>
        <taxon>Eukaryota</taxon>
        <taxon>Fungi</taxon>
        <taxon>Dikarya</taxon>
        <taxon>Ascomycota</taxon>
        <taxon>Pezizomycotina</taxon>
        <taxon>Eurotiomycetes</taxon>
        <taxon>Eurotiomycetidae</taxon>
        <taxon>Eurotiales</taxon>
        <taxon>Aspergillaceae</taxon>
        <taxon>Aspergillus</taxon>
        <taxon>Aspergillus subgen. Fumigati</taxon>
    </lineage>
</organism>